<comment type="caution">
    <text evidence="4">The sequence shown here is derived from an EMBL/GenBank/DDBJ whole genome shotgun (WGS) entry which is preliminary data.</text>
</comment>
<accession>A0ABV6SK53</accession>
<proteinExistence type="predicted"/>
<sequence length="311" mass="34833">MALDPRTLEAAATWYVQLRAEHSEADRQAWRDWLDANPAHAQAWERVERLQRQLGGLPPEALPALANARARRRAVLKILGLLGIGIGVTGLALERNPPGHWLAEHRTATGQRRSLQLADRSHLELNTDSALDLLFDDRQRLIRLYRGELLAETAVDPAGRPFIVETAEGRVRALGTRFSVRSEDGRSRVTVLEQAVEIRPAQWTGQPVRLGAGQRIDFAADHLGEPGTAPEGVDAWTRGMLSVVEWRLGDFIAELARYRPGFLHCDEAVAGLRLSGAFRLDDTDVVLENLARSLPIRLRHFTRYWVRIEPA</sequence>
<feature type="transmembrane region" description="Helical" evidence="1">
    <location>
        <begin position="74"/>
        <end position="93"/>
    </location>
</feature>
<dbReference type="InterPro" id="IPR032623">
    <property type="entry name" value="FecR_N"/>
</dbReference>
<gene>
    <name evidence="4" type="ORF">ACFFGX_03635</name>
</gene>
<dbReference type="InterPro" id="IPR006860">
    <property type="entry name" value="FecR"/>
</dbReference>
<dbReference type="PANTHER" id="PTHR30273">
    <property type="entry name" value="PERIPLASMIC SIGNAL SENSOR AND SIGMA FACTOR ACTIVATOR FECR-RELATED"/>
    <property type="match status" value="1"/>
</dbReference>
<keyword evidence="1" id="KW-0812">Transmembrane</keyword>
<evidence type="ECO:0000313" key="5">
    <source>
        <dbReference type="Proteomes" id="UP001589891"/>
    </source>
</evidence>
<protein>
    <submittedName>
        <fullName evidence="4">FecR domain-containing protein</fullName>
    </submittedName>
</protein>
<evidence type="ECO:0000259" key="3">
    <source>
        <dbReference type="Pfam" id="PF16220"/>
    </source>
</evidence>
<dbReference type="Gene3D" id="2.60.120.1440">
    <property type="match status" value="1"/>
</dbReference>
<dbReference type="InterPro" id="IPR012373">
    <property type="entry name" value="Ferrdict_sens_TM"/>
</dbReference>
<evidence type="ECO:0000256" key="1">
    <source>
        <dbReference type="SAM" id="Phobius"/>
    </source>
</evidence>
<dbReference type="PIRSF" id="PIRSF018266">
    <property type="entry name" value="FecR"/>
    <property type="match status" value="1"/>
</dbReference>
<dbReference type="Pfam" id="PF16220">
    <property type="entry name" value="DUF4880"/>
    <property type="match status" value="1"/>
</dbReference>
<keyword evidence="1" id="KW-0472">Membrane</keyword>
<keyword evidence="1" id="KW-1133">Transmembrane helix</keyword>
<feature type="domain" description="FecR protein" evidence="2">
    <location>
        <begin position="104"/>
        <end position="197"/>
    </location>
</feature>
<reference evidence="4 5" key="1">
    <citation type="submission" date="2024-09" db="EMBL/GenBank/DDBJ databases">
        <authorList>
            <person name="Sun Q."/>
            <person name="Mori K."/>
        </authorList>
    </citation>
    <scope>NUCLEOTIDE SEQUENCE [LARGE SCALE GENOMIC DNA]</scope>
    <source>
        <strain evidence="4 5">NCAIM B.01794</strain>
    </source>
</reference>
<evidence type="ECO:0000313" key="4">
    <source>
        <dbReference type="EMBL" id="MFC0708720.1"/>
    </source>
</evidence>
<dbReference type="Pfam" id="PF04773">
    <property type="entry name" value="FecR"/>
    <property type="match status" value="1"/>
</dbReference>
<dbReference type="PANTHER" id="PTHR30273:SF2">
    <property type="entry name" value="PROTEIN FECR"/>
    <property type="match status" value="1"/>
</dbReference>
<name>A0ABV6SK53_AZOPA</name>
<dbReference type="Proteomes" id="UP001589891">
    <property type="component" value="Unassembled WGS sequence"/>
</dbReference>
<feature type="domain" description="FecR N-terminal" evidence="3">
    <location>
        <begin position="9"/>
        <end position="50"/>
    </location>
</feature>
<organism evidence="4 5">
    <name type="scientific">Azorhizophilus paspali</name>
    <name type="common">Azotobacter paspali</name>
    <dbReference type="NCBI Taxonomy" id="69963"/>
    <lineage>
        <taxon>Bacteria</taxon>
        <taxon>Pseudomonadati</taxon>
        <taxon>Pseudomonadota</taxon>
        <taxon>Gammaproteobacteria</taxon>
        <taxon>Pseudomonadales</taxon>
        <taxon>Pseudomonadaceae</taxon>
        <taxon>Azorhizophilus</taxon>
    </lineage>
</organism>
<evidence type="ECO:0000259" key="2">
    <source>
        <dbReference type="Pfam" id="PF04773"/>
    </source>
</evidence>
<dbReference type="RefSeq" id="WP_376942942.1">
    <property type="nucleotide sequence ID" value="NZ_CP171449.1"/>
</dbReference>
<dbReference type="EMBL" id="JBHLSS010000026">
    <property type="protein sequence ID" value="MFC0708720.1"/>
    <property type="molecule type" value="Genomic_DNA"/>
</dbReference>
<keyword evidence="5" id="KW-1185">Reference proteome</keyword>